<feature type="domain" description="Nudix hydrolase" evidence="2">
    <location>
        <begin position="13"/>
        <end position="164"/>
    </location>
</feature>
<evidence type="ECO:0000313" key="4">
    <source>
        <dbReference type="Proteomes" id="UP001187734"/>
    </source>
</evidence>
<evidence type="ECO:0000256" key="1">
    <source>
        <dbReference type="ARBA" id="ARBA00022801"/>
    </source>
</evidence>
<evidence type="ECO:0000313" key="3">
    <source>
        <dbReference type="EMBL" id="SPJ73121.1"/>
    </source>
</evidence>
<dbReference type="Pfam" id="PF00293">
    <property type="entry name" value="NUDIX"/>
    <property type="match status" value="1"/>
</dbReference>
<dbReference type="Gene3D" id="3.90.79.10">
    <property type="entry name" value="Nucleoside Triphosphate Pyrophosphohydrolase"/>
    <property type="match status" value="1"/>
</dbReference>
<dbReference type="Proteomes" id="UP001187734">
    <property type="component" value="Unassembled WGS sequence"/>
</dbReference>
<dbReference type="PANTHER" id="PTHR21340:SF0">
    <property type="entry name" value="BIS(5'-NUCLEOSYL)-TETRAPHOSPHATASE [ASYMMETRICAL]"/>
    <property type="match status" value="1"/>
</dbReference>
<protein>
    <recommendedName>
        <fullName evidence="2">Nudix hydrolase domain-containing protein</fullName>
    </recommendedName>
</protein>
<keyword evidence="4" id="KW-1185">Reference proteome</keyword>
<dbReference type="GO" id="GO:0004081">
    <property type="term" value="F:bis(5'-nucleosyl)-tetraphosphatase (asymmetrical) activity"/>
    <property type="evidence" value="ECO:0007669"/>
    <property type="project" value="TreeGrafter"/>
</dbReference>
<dbReference type="PANTHER" id="PTHR21340">
    <property type="entry name" value="DIADENOSINE 5,5-P1,P4-TETRAPHOSPHATE PYROPHOSPHOHYDROLASE MUTT"/>
    <property type="match status" value="1"/>
</dbReference>
<evidence type="ECO:0000259" key="2">
    <source>
        <dbReference type="PROSITE" id="PS51462"/>
    </source>
</evidence>
<comment type="caution">
    <text evidence="3">The sequence shown here is derived from an EMBL/GenBank/DDBJ whole genome shotgun (WGS) entry which is preliminary data.</text>
</comment>
<dbReference type="AlphaFoldDB" id="A0AAE8M2I0"/>
<dbReference type="InterPro" id="IPR000086">
    <property type="entry name" value="NUDIX_hydrolase_dom"/>
</dbReference>
<dbReference type="GO" id="GO:0006167">
    <property type="term" value="P:AMP biosynthetic process"/>
    <property type="evidence" value="ECO:0007669"/>
    <property type="project" value="TreeGrafter"/>
</dbReference>
<keyword evidence="1" id="KW-0378">Hydrolase</keyword>
<dbReference type="PROSITE" id="PS00893">
    <property type="entry name" value="NUDIX_BOX"/>
    <property type="match status" value="1"/>
</dbReference>
<organism evidence="3 4">
    <name type="scientific">Fusarium torulosum</name>
    <dbReference type="NCBI Taxonomy" id="33205"/>
    <lineage>
        <taxon>Eukaryota</taxon>
        <taxon>Fungi</taxon>
        <taxon>Dikarya</taxon>
        <taxon>Ascomycota</taxon>
        <taxon>Pezizomycotina</taxon>
        <taxon>Sordariomycetes</taxon>
        <taxon>Hypocreomycetidae</taxon>
        <taxon>Hypocreales</taxon>
        <taxon>Nectriaceae</taxon>
        <taxon>Fusarium</taxon>
    </lineage>
</organism>
<dbReference type="PROSITE" id="PS51462">
    <property type="entry name" value="NUDIX"/>
    <property type="match status" value="1"/>
</dbReference>
<proteinExistence type="predicted"/>
<dbReference type="EMBL" id="ONZP01000088">
    <property type="protein sequence ID" value="SPJ73121.1"/>
    <property type="molecule type" value="Genomic_DNA"/>
</dbReference>
<name>A0AAE8M2I0_9HYPO</name>
<dbReference type="SUPFAM" id="SSF55811">
    <property type="entry name" value="Nudix"/>
    <property type="match status" value="1"/>
</dbReference>
<dbReference type="GO" id="GO:0006754">
    <property type="term" value="P:ATP biosynthetic process"/>
    <property type="evidence" value="ECO:0007669"/>
    <property type="project" value="TreeGrafter"/>
</dbReference>
<gene>
    <name evidence="3" type="ORF">FTOL_02850</name>
</gene>
<dbReference type="InterPro" id="IPR015797">
    <property type="entry name" value="NUDIX_hydrolase-like_dom_sf"/>
</dbReference>
<accession>A0AAE8M2I0</accession>
<sequence>MASTNKSLIFSDQFVISCGTVSIDKQKSKVLLILWRKTGEYLLPKGRKDVGEPLEKTALRETFEETGVTAQLLPSNIVSLATTAKDSQRPEAITEPFAVSQRTTSNGNWKIIFWYLAVADSTVAPEEGTQQENEDFDTIWADFRDVGSVLSYEDDRRIAQKAIDIVGGAGTLA</sequence>
<dbReference type="InterPro" id="IPR051325">
    <property type="entry name" value="Nudix_hydrolase_domain"/>
</dbReference>
<dbReference type="InterPro" id="IPR020084">
    <property type="entry name" value="NUDIX_hydrolase_CS"/>
</dbReference>
<reference evidence="3" key="1">
    <citation type="submission" date="2018-03" db="EMBL/GenBank/DDBJ databases">
        <authorList>
            <person name="Guldener U."/>
        </authorList>
    </citation>
    <scope>NUCLEOTIDE SEQUENCE</scope>
</reference>